<proteinExistence type="predicted"/>
<organism evidence="1">
    <name type="scientific">Oryza barthii</name>
    <dbReference type="NCBI Taxonomy" id="65489"/>
    <lineage>
        <taxon>Eukaryota</taxon>
        <taxon>Viridiplantae</taxon>
        <taxon>Streptophyta</taxon>
        <taxon>Embryophyta</taxon>
        <taxon>Tracheophyta</taxon>
        <taxon>Spermatophyta</taxon>
        <taxon>Magnoliopsida</taxon>
        <taxon>Liliopsida</taxon>
        <taxon>Poales</taxon>
        <taxon>Poaceae</taxon>
        <taxon>BOP clade</taxon>
        <taxon>Oryzoideae</taxon>
        <taxon>Oryzeae</taxon>
        <taxon>Oryzinae</taxon>
        <taxon>Oryza</taxon>
    </lineage>
</organism>
<dbReference type="Proteomes" id="UP000026960">
    <property type="component" value="Chromosome 6"/>
</dbReference>
<sequence>MGVSVGARHSSSAHTSTDSASEPLHLSLFLHLRCLHCHHNPPKLLLLHQGTKRRIQLQFLFLLLVQSLLPSHRHMLVLLKLTPATALRTLKLCRLIHLVHQQATHVRGRSEEAASGPAIGAREGGGLVGGARLGAVAARSRMKSASTAASVAFGQGKMEAVDGGDRREQSGGPAALLQVMEMPTWLHVFVAPASTSAPPALDSGRGPRKHDACSLPASKLACFASHQLPLAKP</sequence>
<protein>
    <submittedName>
        <fullName evidence="1">Uncharacterized protein</fullName>
    </submittedName>
</protein>
<accession>A0A0D3GJA6</accession>
<dbReference type="AlphaFoldDB" id="A0A0D3GJA6"/>
<evidence type="ECO:0000313" key="1">
    <source>
        <dbReference type="EnsemblPlants" id="OBART06G22870.1"/>
    </source>
</evidence>
<dbReference type="HOGENOM" id="CLU_1191466_0_0_1"/>
<name>A0A0D3GJA6_9ORYZ</name>
<reference evidence="1" key="1">
    <citation type="journal article" date="2009" name="Rice">
        <title>De Novo Next Generation Sequencing of Plant Genomes.</title>
        <authorList>
            <person name="Rounsley S."/>
            <person name="Marri P.R."/>
            <person name="Yu Y."/>
            <person name="He R."/>
            <person name="Sisneros N."/>
            <person name="Goicoechea J.L."/>
            <person name="Lee S.J."/>
            <person name="Angelova A."/>
            <person name="Kudrna D."/>
            <person name="Luo M."/>
            <person name="Affourtit J."/>
            <person name="Desany B."/>
            <person name="Knight J."/>
            <person name="Niazi F."/>
            <person name="Egholm M."/>
            <person name="Wing R.A."/>
        </authorList>
    </citation>
    <scope>NUCLEOTIDE SEQUENCE [LARGE SCALE GENOMIC DNA]</scope>
    <source>
        <strain evidence="1">cv. IRGC 105608</strain>
    </source>
</reference>
<dbReference type="EnsemblPlants" id="OBART06G22870.1">
    <property type="protein sequence ID" value="OBART06G22870.1"/>
    <property type="gene ID" value="OBART06G22870"/>
</dbReference>
<reference evidence="1" key="2">
    <citation type="submission" date="2015-03" db="UniProtKB">
        <authorList>
            <consortium name="EnsemblPlants"/>
        </authorList>
    </citation>
    <scope>IDENTIFICATION</scope>
</reference>
<evidence type="ECO:0000313" key="2">
    <source>
        <dbReference type="Proteomes" id="UP000026960"/>
    </source>
</evidence>
<keyword evidence="2" id="KW-1185">Reference proteome</keyword>
<dbReference type="PaxDb" id="65489-OBART06G22870.1"/>
<dbReference type="Gramene" id="OBART06G22870.1">
    <property type="protein sequence ID" value="OBART06G22870.1"/>
    <property type="gene ID" value="OBART06G22870"/>
</dbReference>